<comment type="subcellular location">
    <subcellularLocation>
        <location evidence="1">Cytoplasm</location>
        <location evidence="1">Cytosol</location>
    </subcellularLocation>
</comment>
<evidence type="ECO:0000313" key="6">
    <source>
        <dbReference type="EMBL" id="ANO35315.1"/>
    </source>
</evidence>
<dbReference type="PANTHER" id="PTHR34773:SF1">
    <property type="entry name" value="FLAGELLAR SECRETION CHAPERONE FLIS"/>
    <property type="match status" value="1"/>
</dbReference>
<evidence type="ECO:0000256" key="2">
    <source>
        <dbReference type="ARBA" id="ARBA00008787"/>
    </source>
</evidence>
<reference evidence="6 7" key="1">
    <citation type="submission" date="2016-06" db="EMBL/GenBank/DDBJ databases">
        <title>Adaptive Radiation by Waves of Gene Transfer Leads to Fine-Scale Resource Partitioning in Marine Microbes.</title>
        <authorList>
            <person name="Hehemann J.-H."/>
            <person name="Arevalo P."/>
            <person name="Datta M.S."/>
            <person name="Yu X."/>
            <person name="Corzett C."/>
            <person name="Henschel A."/>
            <person name="Preheim S.P."/>
            <person name="Timberlake S."/>
            <person name="Alm E.J."/>
            <person name="Polz M.F."/>
        </authorList>
    </citation>
    <scope>NUCLEOTIDE SEQUENCE [LARGE SCALE GENOMIC DNA]</scope>
    <source>
        <strain evidence="6 7">FF50</strain>
        <plasmid evidence="6 7">unnamed1</plasmid>
    </source>
</reference>
<dbReference type="InterPro" id="IPR003713">
    <property type="entry name" value="FliS"/>
</dbReference>
<dbReference type="GO" id="GO:0044780">
    <property type="term" value="P:bacterial-type flagellum assembly"/>
    <property type="evidence" value="ECO:0007669"/>
    <property type="project" value="InterPro"/>
</dbReference>
<dbReference type="AlphaFoldDB" id="A0AAN1CU65"/>
<evidence type="ECO:0000256" key="5">
    <source>
        <dbReference type="ARBA" id="ARBA00023186"/>
    </source>
</evidence>
<organism evidence="6 7">
    <name type="scientific">Vibrio breoganii</name>
    <dbReference type="NCBI Taxonomy" id="553239"/>
    <lineage>
        <taxon>Bacteria</taxon>
        <taxon>Pseudomonadati</taxon>
        <taxon>Pseudomonadota</taxon>
        <taxon>Gammaproteobacteria</taxon>
        <taxon>Vibrionales</taxon>
        <taxon>Vibrionaceae</taxon>
        <taxon>Vibrio</taxon>
    </lineage>
</organism>
<dbReference type="EMBL" id="CP016179">
    <property type="protein sequence ID" value="ANO35315.1"/>
    <property type="molecule type" value="Genomic_DNA"/>
</dbReference>
<gene>
    <name evidence="6" type="ORF">A6E01_19065</name>
</gene>
<dbReference type="InterPro" id="IPR036584">
    <property type="entry name" value="FliS_sf"/>
</dbReference>
<evidence type="ECO:0000256" key="1">
    <source>
        <dbReference type="ARBA" id="ARBA00004514"/>
    </source>
</evidence>
<dbReference type="GO" id="GO:0071973">
    <property type="term" value="P:bacterial-type flagellum-dependent cell motility"/>
    <property type="evidence" value="ECO:0007669"/>
    <property type="project" value="TreeGrafter"/>
</dbReference>
<keyword evidence="4" id="KW-1005">Bacterial flagellum biogenesis</keyword>
<geneLocation type="plasmid" evidence="6 7">
    <name>unnamed1</name>
</geneLocation>
<dbReference type="SUPFAM" id="SSF101116">
    <property type="entry name" value="Flagellar export chaperone FliS"/>
    <property type="match status" value="1"/>
</dbReference>
<dbReference type="Gene3D" id="1.20.120.340">
    <property type="entry name" value="Flagellar protein FliS"/>
    <property type="match status" value="1"/>
</dbReference>
<dbReference type="GO" id="GO:0005829">
    <property type="term" value="C:cytosol"/>
    <property type="evidence" value="ECO:0007669"/>
    <property type="project" value="UniProtKB-SubCell"/>
</dbReference>
<dbReference type="PANTHER" id="PTHR34773">
    <property type="entry name" value="FLAGELLAR SECRETION CHAPERONE FLIS"/>
    <property type="match status" value="1"/>
</dbReference>
<dbReference type="Proteomes" id="UP000092018">
    <property type="component" value="Plasmid unnamed1"/>
</dbReference>
<dbReference type="Pfam" id="PF02561">
    <property type="entry name" value="FliS"/>
    <property type="match status" value="1"/>
</dbReference>
<evidence type="ECO:0008006" key="8">
    <source>
        <dbReference type="Google" id="ProtNLM"/>
    </source>
</evidence>
<protein>
    <recommendedName>
        <fullName evidence="8">Flagellar secretion chaperone FliS</fullName>
    </recommendedName>
</protein>
<keyword evidence="5" id="KW-0143">Chaperone</keyword>
<evidence type="ECO:0000256" key="3">
    <source>
        <dbReference type="ARBA" id="ARBA00022490"/>
    </source>
</evidence>
<keyword evidence="3" id="KW-0963">Cytoplasm</keyword>
<comment type="similarity">
    <text evidence="2">Belongs to the FliS family.</text>
</comment>
<name>A0AAN1CU65_9VIBR</name>
<keyword evidence="6" id="KW-0614">Plasmid</keyword>
<dbReference type="RefSeq" id="WP_065211077.1">
    <property type="nucleotide sequence ID" value="NZ_CP016179.1"/>
</dbReference>
<evidence type="ECO:0000256" key="4">
    <source>
        <dbReference type="ARBA" id="ARBA00022795"/>
    </source>
</evidence>
<proteinExistence type="inferred from homology"/>
<dbReference type="KEGG" id="vbr:A6E01_19065"/>
<evidence type="ECO:0000313" key="7">
    <source>
        <dbReference type="Proteomes" id="UP000092018"/>
    </source>
</evidence>
<accession>A0AAN1CU65</accession>
<sequence length="138" mass="15037">MLLSQFESGQDAYTKTQVEGVTSVSSPIECSAMVHQKIVDELNVLVEAIKDQDIKLKTVKSQRVIELIAGLDATLDLDAGDLVVTLHKLYEHTIQLVSLASIRMDVALITEAQELMDGLMVGWEGAMNNAQSQKPVGI</sequence>